<dbReference type="InterPro" id="IPR002372">
    <property type="entry name" value="PQQ_rpt_dom"/>
</dbReference>
<name>A0ABU9Y6A1_9SPHN</name>
<evidence type="ECO:0000256" key="10">
    <source>
        <dbReference type="ARBA" id="ARBA00023004"/>
    </source>
</evidence>
<keyword evidence="6" id="KW-0732">Signal</keyword>
<evidence type="ECO:0000256" key="2">
    <source>
        <dbReference type="ARBA" id="ARBA00001931"/>
    </source>
</evidence>
<evidence type="ECO:0000313" key="15">
    <source>
        <dbReference type="Proteomes" id="UP001419910"/>
    </source>
</evidence>
<evidence type="ECO:0000259" key="13">
    <source>
        <dbReference type="PROSITE" id="PS51007"/>
    </source>
</evidence>
<keyword evidence="11" id="KW-1015">Disulfide bond</keyword>
<dbReference type="Gene3D" id="1.10.760.10">
    <property type="entry name" value="Cytochrome c-like domain"/>
    <property type="match status" value="1"/>
</dbReference>
<feature type="domain" description="Cytochrome c" evidence="13">
    <location>
        <begin position="593"/>
        <end position="671"/>
    </location>
</feature>
<evidence type="ECO:0000256" key="5">
    <source>
        <dbReference type="ARBA" id="ARBA00022723"/>
    </source>
</evidence>
<dbReference type="Pfam" id="PF13442">
    <property type="entry name" value="Cytochrome_CBB3"/>
    <property type="match status" value="1"/>
</dbReference>
<keyword evidence="4 12" id="KW-0349">Heme</keyword>
<dbReference type="InterPro" id="IPR011047">
    <property type="entry name" value="Quinoprotein_ADH-like_sf"/>
</dbReference>
<evidence type="ECO:0000256" key="1">
    <source>
        <dbReference type="ARBA" id="ARBA00001913"/>
    </source>
</evidence>
<evidence type="ECO:0000256" key="7">
    <source>
        <dbReference type="ARBA" id="ARBA00022837"/>
    </source>
</evidence>
<evidence type="ECO:0000256" key="8">
    <source>
        <dbReference type="ARBA" id="ARBA00022891"/>
    </source>
</evidence>
<evidence type="ECO:0000256" key="4">
    <source>
        <dbReference type="ARBA" id="ARBA00022617"/>
    </source>
</evidence>
<reference evidence="14 15" key="1">
    <citation type="submission" date="2024-05" db="EMBL/GenBank/DDBJ databases">
        <authorList>
            <person name="Liu Q."/>
            <person name="Xin Y.-H."/>
        </authorList>
    </citation>
    <scope>NUCLEOTIDE SEQUENCE [LARGE SCALE GENOMIC DNA]</scope>
    <source>
        <strain evidence="14 15">CGMCC 1.10181</strain>
    </source>
</reference>
<dbReference type="GO" id="GO:0016491">
    <property type="term" value="F:oxidoreductase activity"/>
    <property type="evidence" value="ECO:0007669"/>
    <property type="project" value="UniProtKB-KW"/>
</dbReference>
<dbReference type="InterPro" id="IPR017512">
    <property type="entry name" value="PQQ_MeOH/EtOH_DH"/>
</dbReference>
<dbReference type="SUPFAM" id="SSF50998">
    <property type="entry name" value="Quinoprotein alcohol dehydrogenase-like"/>
    <property type="match status" value="1"/>
</dbReference>
<comment type="cofactor">
    <cofactor evidence="1">
        <name>Ca(2+)</name>
        <dbReference type="ChEBI" id="CHEBI:29108"/>
    </cofactor>
</comment>
<evidence type="ECO:0000256" key="9">
    <source>
        <dbReference type="ARBA" id="ARBA00023002"/>
    </source>
</evidence>
<proteinExistence type="inferred from homology"/>
<dbReference type="PANTHER" id="PTHR32303">
    <property type="entry name" value="QUINOPROTEIN ALCOHOL DEHYDROGENASE (CYTOCHROME C)"/>
    <property type="match status" value="1"/>
</dbReference>
<comment type="caution">
    <text evidence="14">The sequence shown here is derived from an EMBL/GenBank/DDBJ whole genome shotgun (WGS) entry which is preliminary data.</text>
</comment>
<keyword evidence="9 14" id="KW-0560">Oxidoreductase</keyword>
<dbReference type="Pfam" id="PF01011">
    <property type="entry name" value="PQQ"/>
    <property type="match status" value="2"/>
</dbReference>
<protein>
    <submittedName>
        <fullName evidence="14">PQQ-dependent dehydrogenase, methanol/ethanol family</fullName>
        <ecNumber evidence="14">1.1.2.-</ecNumber>
    </submittedName>
</protein>
<gene>
    <name evidence="14" type="ORF">ABC974_16980</name>
</gene>
<evidence type="ECO:0000256" key="6">
    <source>
        <dbReference type="ARBA" id="ARBA00022729"/>
    </source>
</evidence>
<evidence type="ECO:0000313" key="14">
    <source>
        <dbReference type="EMBL" id="MEN2791332.1"/>
    </source>
</evidence>
<dbReference type="NCBIfam" id="TIGR03075">
    <property type="entry name" value="PQQ_enz_alc_DH"/>
    <property type="match status" value="1"/>
</dbReference>
<dbReference type="InterPro" id="IPR036909">
    <property type="entry name" value="Cyt_c-like_dom_sf"/>
</dbReference>
<evidence type="ECO:0000256" key="12">
    <source>
        <dbReference type="PROSITE-ProRule" id="PRU00433"/>
    </source>
</evidence>
<keyword evidence="7" id="KW-0106">Calcium</keyword>
<keyword evidence="8" id="KW-0634">PQQ</keyword>
<keyword evidence="15" id="KW-1185">Reference proteome</keyword>
<dbReference type="EC" id="1.1.2.-" evidence="14"/>
<dbReference type="EMBL" id="JBDIME010000016">
    <property type="protein sequence ID" value="MEN2791332.1"/>
    <property type="molecule type" value="Genomic_DNA"/>
</dbReference>
<dbReference type="PROSITE" id="PS51007">
    <property type="entry name" value="CYTC"/>
    <property type="match status" value="1"/>
</dbReference>
<dbReference type="InterPro" id="IPR009056">
    <property type="entry name" value="Cyt_c-like_dom"/>
</dbReference>
<dbReference type="Gene3D" id="2.140.10.10">
    <property type="entry name" value="Quinoprotein alcohol dehydrogenase-like superfamily"/>
    <property type="match status" value="1"/>
</dbReference>
<dbReference type="InterPro" id="IPR018391">
    <property type="entry name" value="PQQ_b-propeller_rpt"/>
</dbReference>
<dbReference type="SMART" id="SM00564">
    <property type="entry name" value="PQQ"/>
    <property type="match status" value="5"/>
</dbReference>
<evidence type="ECO:0000256" key="3">
    <source>
        <dbReference type="ARBA" id="ARBA00008156"/>
    </source>
</evidence>
<keyword evidence="5 12" id="KW-0479">Metal-binding</keyword>
<comment type="cofactor">
    <cofactor evidence="2">
        <name>pyrroloquinoline quinone</name>
        <dbReference type="ChEBI" id="CHEBI:58442"/>
    </cofactor>
</comment>
<evidence type="ECO:0000256" key="11">
    <source>
        <dbReference type="ARBA" id="ARBA00023157"/>
    </source>
</evidence>
<dbReference type="Proteomes" id="UP001419910">
    <property type="component" value="Unassembled WGS sequence"/>
</dbReference>
<organism evidence="14 15">
    <name type="scientific">Sphingomonas oligophenolica</name>
    <dbReference type="NCBI Taxonomy" id="301154"/>
    <lineage>
        <taxon>Bacteria</taxon>
        <taxon>Pseudomonadati</taxon>
        <taxon>Pseudomonadota</taxon>
        <taxon>Alphaproteobacteria</taxon>
        <taxon>Sphingomonadales</taxon>
        <taxon>Sphingomonadaceae</taxon>
        <taxon>Sphingomonas</taxon>
    </lineage>
</organism>
<dbReference type="SUPFAM" id="SSF46626">
    <property type="entry name" value="Cytochrome c"/>
    <property type="match status" value="1"/>
</dbReference>
<keyword evidence="10 12" id="KW-0408">Iron</keyword>
<comment type="similarity">
    <text evidence="3">Belongs to the bacterial PQQ dehydrogenase family.</text>
</comment>
<sequence length="693" mass="74096">MIAGSALLFAMATQAAPSGRQQIAGADWPGYGGGEGDTRYSPLAQIRQDNVASVGLVSQYDIDVGGSGLTAAVEHGGVVYFAIGQAVVHAVDPLTGTLLWKYDPEVGAVAGPEMRGAWGSRGMAYANGRVFVGTSDGRLIALDAKTGKLAWSAKTTEKGDGRYISGAPWVFKDKVVIGHGGADFAPVRGYVTAYDQKTGKQVWRFYTVPGNPAKGPDGAASDGAMAMAAKTWKGEWWKYGGGGTAWNAFSYDPKYNRLYIGTGNGTPWNQKIRSPGGGDNLFVCSIVAVDADTGKYIWHYQVNPGETWDYNAAHDMVLTDLMIGGRKRSVLLQAPKNGFFYVIDRETGKLISAETFAPQNWAQGIDKTTGRPIENPEARFPNGQVFTLFPSPYGAHGTPGMSFNPETGLVYLPAMFAGRAYVDPPSINGMTFVDGERFNTGIGIPPPVKMPPTSSALLAWNPTTQREIWRIPAAGMFAQGATATTAGKLVLQGHDDGRFTIRAADSGKLLWSFQAQASTTPQPITYLVKGRQYISIIAGGRVISARGVEQEWNYRTQRMQLLTFALGGKSKLPPPNTTVMPYLDDPALKIDTATAARGATDFADRCASCHGGAARSGGAAPDLPRSSIPMDADAFKAVLHDGVLTSRGMPRFAELSDAELEALRLYIRQRARELIAEQAKGTVKTQKGPDNGQ</sequence>
<accession>A0ABU9Y6A1</accession>